<dbReference type="EMBL" id="CAJNOQ010043803">
    <property type="protein sequence ID" value="CAF1631622.1"/>
    <property type="molecule type" value="Genomic_DNA"/>
</dbReference>
<evidence type="ECO:0000313" key="4">
    <source>
        <dbReference type="Proteomes" id="UP000663829"/>
    </source>
</evidence>
<keyword evidence="4" id="KW-1185">Reference proteome</keyword>
<name>A0A816D2J6_9BILA</name>
<dbReference type="Proteomes" id="UP000663829">
    <property type="component" value="Unassembled WGS sequence"/>
</dbReference>
<feature type="compositionally biased region" description="Basic and acidic residues" evidence="1">
    <location>
        <begin position="43"/>
        <end position="54"/>
    </location>
</feature>
<proteinExistence type="predicted"/>
<organism evidence="2 4">
    <name type="scientific">Didymodactylos carnosus</name>
    <dbReference type="NCBI Taxonomy" id="1234261"/>
    <lineage>
        <taxon>Eukaryota</taxon>
        <taxon>Metazoa</taxon>
        <taxon>Spiralia</taxon>
        <taxon>Gnathifera</taxon>
        <taxon>Rotifera</taxon>
        <taxon>Eurotatoria</taxon>
        <taxon>Bdelloidea</taxon>
        <taxon>Philodinida</taxon>
        <taxon>Philodinidae</taxon>
        <taxon>Didymodactylos</taxon>
    </lineage>
</organism>
<feature type="region of interest" description="Disordered" evidence="1">
    <location>
        <begin position="1"/>
        <end position="64"/>
    </location>
</feature>
<reference evidence="2" key="1">
    <citation type="submission" date="2021-02" db="EMBL/GenBank/DDBJ databases">
        <authorList>
            <person name="Nowell W R."/>
        </authorList>
    </citation>
    <scope>NUCLEOTIDE SEQUENCE</scope>
</reference>
<feature type="compositionally biased region" description="Polar residues" evidence="1">
    <location>
        <begin position="31"/>
        <end position="42"/>
    </location>
</feature>
<evidence type="ECO:0000313" key="2">
    <source>
        <dbReference type="EMBL" id="CAF1631622.1"/>
    </source>
</evidence>
<feature type="compositionally biased region" description="Basic residues" evidence="1">
    <location>
        <begin position="55"/>
        <end position="64"/>
    </location>
</feature>
<feature type="non-terminal residue" evidence="2">
    <location>
        <position position="1"/>
    </location>
</feature>
<dbReference type="AlphaFoldDB" id="A0A816D2J6"/>
<dbReference type="Proteomes" id="UP000681722">
    <property type="component" value="Unassembled WGS sequence"/>
</dbReference>
<evidence type="ECO:0000313" key="3">
    <source>
        <dbReference type="EMBL" id="CAF4531199.1"/>
    </source>
</evidence>
<dbReference type="EMBL" id="CAJOBC010111701">
    <property type="protein sequence ID" value="CAF4531199.1"/>
    <property type="molecule type" value="Genomic_DNA"/>
</dbReference>
<accession>A0A816D2J6</accession>
<comment type="caution">
    <text evidence="2">The sequence shown here is derived from an EMBL/GenBank/DDBJ whole genome shotgun (WGS) entry which is preliminary data.</text>
</comment>
<protein>
    <submittedName>
        <fullName evidence="2">Uncharacterized protein</fullName>
    </submittedName>
</protein>
<sequence>DKEIRNIDGSSSSGLPQSYSPVQNEKHPTSGALSSSPNQNQKSKLDEPANDKFLGRKFKTKTKKPKVKGLKPFEIVIIAVCGLIRFLI</sequence>
<feature type="compositionally biased region" description="Low complexity" evidence="1">
    <location>
        <begin position="9"/>
        <end position="21"/>
    </location>
</feature>
<evidence type="ECO:0000256" key="1">
    <source>
        <dbReference type="SAM" id="MobiDB-lite"/>
    </source>
</evidence>
<gene>
    <name evidence="2" type="ORF">GPM918_LOCUS44385</name>
    <name evidence="3" type="ORF">SRO942_LOCUS46206</name>
</gene>